<dbReference type="InterPro" id="IPR015424">
    <property type="entry name" value="PyrdxlP-dep_Trfase"/>
</dbReference>
<organism evidence="6">
    <name type="scientific">Enterobacter asburiae</name>
    <dbReference type="NCBI Taxonomy" id="61645"/>
    <lineage>
        <taxon>Bacteria</taxon>
        <taxon>Pseudomonadati</taxon>
        <taxon>Pseudomonadota</taxon>
        <taxon>Gammaproteobacteria</taxon>
        <taxon>Enterobacterales</taxon>
        <taxon>Enterobacteriaceae</taxon>
        <taxon>Enterobacter</taxon>
        <taxon>Enterobacter cloacae complex</taxon>
    </lineage>
</organism>
<reference evidence="6" key="1">
    <citation type="submission" date="2019-03" db="EMBL/GenBank/DDBJ databases">
        <title>Complete genome sequences of Enterobacter asburiae str. MRY18-106 isolated from a patient in Japan.</title>
        <authorList>
            <person name="Sekizuka T."/>
            <person name="Matsui M."/>
            <person name="Takara T."/>
            <person name="Uechi A."/>
            <person name="Harakuni M."/>
            <person name="Kimura T."/>
            <person name="Suzuki S."/>
            <person name="Kuroda M."/>
        </authorList>
    </citation>
    <scope>NUCLEOTIDE SEQUENCE</scope>
    <source>
        <strain evidence="6">MRY18-106</strain>
    </source>
</reference>
<dbReference type="CDD" id="cd00609">
    <property type="entry name" value="AAT_like"/>
    <property type="match status" value="1"/>
</dbReference>
<evidence type="ECO:0000313" key="6">
    <source>
        <dbReference type="EMBL" id="BBI96384.1"/>
    </source>
</evidence>
<dbReference type="InterPro" id="IPR050881">
    <property type="entry name" value="LL-DAP_aminotransferase"/>
</dbReference>
<dbReference type="Pfam" id="PF00155">
    <property type="entry name" value="Aminotran_1_2"/>
    <property type="match status" value="1"/>
</dbReference>
<dbReference type="PROSITE" id="PS00105">
    <property type="entry name" value="AA_TRANSFER_CLASS_1"/>
    <property type="match status" value="1"/>
</dbReference>
<dbReference type="GO" id="GO:0030170">
    <property type="term" value="F:pyridoxal phosphate binding"/>
    <property type="evidence" value="ECO:0007669"/>
    <property type="project" value="InterPro"/>
</dbReference>
<keyword evidence="3 4" id="KW-0808">Transferase</keyword>
<accession>A0A455VTI9</accession>
<dbReference type="Gene3D" id="3.90.1150.10">
    <property type="entry name" value="Aspartate Aminotransferase, domain 1"/>
    <property type="match status" value="1"/>
</dbReference>
<proteinExistence type="inferred from homology"/>
<comment type="similarity">
    <text evidence="4">Belongs to the class-I pyridoxal-phosphate-dependent aminotransferase family.</text>
</comment>
<dbReference type="PANTHER" id="PTHR42832:SF3">
    <property type="entry name" value="L-GLUTAMINE--4-(METHYLSULFANYL)-2-OXOBUTANOATE AMINOTRANSFERASE"/>
    <property type="match status" value="1"/>
</dbReference>
<dbReference type="PANTHER" id="PTHR42832">
    <property type="entry name" value="AMINO ACID AMINOTRANSFERASE"/>
    <property type="match status" value="1"/>
</dbReference>
<sequence>MIQMTNTTPRDSFSLLKILVERYRTRQEMPDFMGRPLLDLSIGNPDLAPSSHWRSRLQYFIGRDDLHGYGDFRSDITRHLYERFIAYYQRRFLSHDAPFLLDPERHVVDLLGSKEGIFYSLLSCLNPGEAVLMPDPSYTVYQSSARLIGARVELFSCDPSGQPELTSILPDQLQGARLLVICSPGNPTGVELSPEKLKEVLEFAEQHDLWVVIDRAYAEISFKSPSNGVLSGAALPLPGALSRVVELHSLSKSCNLAGWRIGFAVGSAELIDKIRNIKFNTDFGAFLPLKCVAAEILDELETIAACNSTIYAARMRRFVNGAASLGWNIPLSQGTFFLWAPLPPDFAEGDDLRFVEHLLDSTGILVAPGSGFGPGGTGRVRIALVQSDDVLDEALHRLKKWRALSSRSFV</sequence>
<dbReference type="InterPro" id="IPR015422">
    <property type="entry name" value="PyrdxlP-dep_Trfase_small"/>
</dbReference>
<evidence type="ECO:0000256" key="4">
    <source>
        <dbReference type="RuleBase" id="RU000481"/>
    </source>
</evidence>
<dbReference type="InterPro" id="IPR004839">
    <property type="entry name" value="Aminotransferase_I/II_large"/>
</dbReference>
<dbReference type="InterPro" id="IPR004838">
    <property type="entry name" value="NHTrfase_class1_PyrdxlP-BS"/>
</dbReference>
<dbReference type="GO" id="GO:0008483">
    <property type="term" value="F:transaminase activity"/>
    <property type="evidence" value="ECO:0007669"/>
    <property type="project" value="UniProtKB-KW"/>
</dbReference>
<gene>
    <name evidence="6" type="ORF">MRY18106EAS_29160</name>
</gene>
<dbReference type="SUPFAM" id="SSF53383">
    <property type="entry name" value="PLP-dependent transferases"/>
    <property type="match status" value="1"/>
</dbReference>
<dbReference type="EC" id="2.6.1.-" evidence="4"/>
<dbReference type="Gene3D" id="3.40.640.10">
    <property type="entry name" value="Type I PLP-dependent aspartate aminotransferase-like (Major domain)"/>
    <property type="match status" value="1"/>
</dbReference>
<name>A0A455VTI9_ENTAS</name>
<dbReference type="RefSeq" id="WP_143346116.1">
    <property type="nucleotide sequence ID" value="NZ_AP019630.1"/>
</dbReference>
<evidence type="ECO:0000256" key="1">
    <source>
        <dbReference type="ARBA" id="ARBA00001933"/>
    </source>
</evidence>
<evidence type="ECO:0000259" key="5">
    <source>
        <dbReference type="Pfam" id="PF00155"/>
    </source>
</evidence>
<dbReference type="EMBL" id="AP019533">
    <property type="protein sequence ID" value="BBI96384.1"/>
    <property type="molecule type" value="Genomic_DNA"/>
</dbReference>
<dbReference type="InterPro" id="IPR015421">
    <property type="entry name" value="PyrdxlP-dep_Trfase_major"/>
</dbReference>
<comment type="cofactor">
    <cofactor evidence="1 4">
        <name>pyridoxal 5'-phosphate</name>
        <dbReference type="ChEBI" id="CHEBI:597326"/>
    </cofactor>
</comment>
<dbReference type="AlphaFoldDB" id="A0A455VTI9"/>
<evidence type="ECO:0000256" key="3">
    <source>
        <dbReference type="ARBA" id="ARBA00022679"/>
    </source>
</evidence>
<evidence type="ECO:0000256" key="2">
    <source>
        <dbReference type="ARBA" id="ARBA00022576"/>
    </source>
</evidence>
<protein>
    <recommendedName>
        <fullName evidence="4">Aminotransferase</fullName>
        <ecNumber evidence="4">2.6.1.-</ecNumber>
    </recommendedName>
</protein>
<dbReference type="GeneID" id="75134602"/>
<feature type="domain" description="Aminotransferase class I/classII large" evidence="5">
    <location>
        <begin position="37"/>
        <end position="398"/>
    </location>
</feature>
<keyword evidence="2 4" id="KW-0032">Aminotransferase</keyword>